<reference evidence="1" key="2">
    <citation type="submission" date="2023-06" db="EMBL/GenBank/DDBJ databases">
        <authorList>
            <consortium name="Lawrence Berkeley National Laboratory"/>
            <person name="Haridas S."/>
            <person name="Hensen N."/>
            <person name="Bonometti L."/>
            <person name="Westerberg I."/>
            <person name="Brannstrom I.O."/>
            <person name="Guillou S."/>
            <person name="Cros-Aarteil S."/>
            <person name="Calhoun S."/>
            <person name="Kuo A."/>
            <person name="Mondo S."/>
            <person name="Pangilinan J."/>
            <person name="Riley R."/>
            <person name="Labutti K."/>
            <person name="Andreopoulos B."/>
            <person name="Lipzen A."/>
            <person name="Chen C."/>
            <person name="Yanf M."/>
            <person name="Daum C."/>
            <person name="Ng V."/>
            <person name="Clum A."/>
            <person name="Steindorff A."/>
            <person name="Ohm R."/>
            <person name="Martin F."/>
            <person name="Silar P."/>
            <person name="Natvig D."/>
            <person name="Lalanne C."/>
            <person name="Gautier V."/>
            <person name="Ament-Velasquez S.L."/>
            <person name="Kruys A."/>
            <person name="Hutchinson M.I."/>
            <person name="Powell A.J."/>
            <person name="Barry K."/>
            <person name="Miller A.N."/>
            <person name="Grigoriev I.V."/>
            <person name="Debuchy R."/>
            <person name="Gladieux P."/>
            <person name="Thoren M.H."/>
            <person name="Johannesson H."/>
        </authorList>
    </citation>
    <scope>NUCLEOTIDE SEQUENCE</scope>
    <source>
        <strain evidence="1">CBS 118394</strain>
    </source>
</reference>
<dbReference type="EMBL" id="JAUEDM010000006">
    <property type="protein sequence ID" value="KAK3314664.1"/>
    <property type="molecule type" value="Genomic_DNA"/>
</dbReference>
<comment type="caution">
    <text evidence="1">The sequence shown here is derived from an EMBL/GenBank/DDBJ whole genome shotgun (WGS) entry which is preliminary data.</text>
</comment>
<accession>A0AAE0HXF8</accession>
<name>A0AAE0HXF8_9PEZI</name>
<organism evidence="1 2">
    <name type="scientific">Apodospora peruviana</name>
    <dbReference type="NCBI Taxonomy" id="516989"/>
    <lineage>
        <taxon>Eukaryota</taxon>
        <taxon>Fungi</taxon>
        <taxon>Dikarya</taxon>
        <taxon>Ascomycota</taxon>
        <taxon>Pezizomycotina</taxon>
        <taxon>Sordariomycetes</taxon>
        <taxon>Sordariomycetidae</taxon>
        <taxon>Sordariales</taxon>
        <taxon>Lasiosphaeriaceae</taxon>
        <taxon>Apodospora</taxon>
    </lineage>
</organism>
<dbReference type="AlphaFoldDB" id="A0AAE0HXF8"/>
<dbReference type="Proteomes" id="UP001283341">
    <property type="component" value="Unassembled WGS sequence"/>
</dbReference>
<gene>
    <name evidence="1" type="ORF">B0H66DRAFT_317823</name>
</gene>
<evidence type="ECO:0000313" key="2">
    <source>
        <dbReference type="Proteomes" id="UP001283341"/>
    </source>
</evidence>
<reference evidence="1" key="1">
    <citation type="journal article" date="2023" name="Mol. Phylogenet. Evol.">
        <title>Genome-scale phylogeny and comparative genomics of the fungal order Sordariales.</title>
        <authorList>
            <person name="Hensen N."/>
            <person name="Bonometti L."/>
            <person name="Westerberg I."/>
            <person name="Brannstrom I.O."/>
            <person name="Guillou S."/>
            <person name="Cros-Aarteil S."/>
            <person name="Calhoun S."/>
            <person name="Haridas S."/>
            <person name="Kuo A."/>
            <person name="Mondo S."/>
            <person name="Pangilinan J."/>
            <person name="Riley R."/>
            <person name="LaButti K."/>
            <person name="Andreopoulos B."/>
            <person name="Lipzen A."/>
            <person name="Chen C."/>
            <person name="Yan M."/>
            <person name="Daum C."/>
            <person name="Ng V."/>
            <person name="Clum A."/>
            <person name="Steindorff A."/>
            <person name="Ohm R.A."/>
            <person name="Martin F."/>
            <person name="Silar P."/>
            <person name="Natvig D.O."/>
            <person name="Lalanne C."/>
            <person name="Gautier V."/>
            <person name="Ament-Velasquez S.L."/>
            <person name="Kruys A."/>
            <person name="Hutchinson M.I."/>
            <person name="Powell A.J."/>
            <person name="Barry K."/>
            <person name="Miller A.N."/>
            <person name="Grigoriev I.V."/>
            <person name="Debuchy R."/>
            <person name="Gladieux P."/>
            <person name="Hiltunen Thoren M."/>
            <person name="Johannesson H."/>
        </authorList>
    </citation>
    <scope>NUCLEOTIDE SEQUENCE</scope>
    <source>
        <strain evidence="1">CBS 118394</strain>
    </source>
</reference>
<protein>
    <submittedName>
        <fullName evidence="1">Uncharacterized protein</fullName>
    </submittedName>
</protein>
<sequence>MATDTASTVDSAVPSPPTTISLRIPSKYLSSSATNNSSFTPPPLDWLYRTWSVTHSTLSMWRSNRNVRITYKPLPPTSSSSNQKARIDDLVEYESLSGKGGVKSVAGIDTISTAGDSSAWDWRGKGLLFLITSHWEILGWGERRLRNGEEVERWMVTWFAATTFTKEGVDIYCDRKEGPTPETADAIIASLQKLDAKPLAEMCATHMREVAISEPNFGIGWFENSQK</sequence>
<evidence type="ECO:0000313" key="1">
    <source>
        <dbReference type="EMBL" id="KAK3314664.1"/>
    </source>
</evidence>
<keyword evidence="2" id="KW-1185">Reference proteome</keyword>
<proteinExistence type="predicted"/>